<dbReference type="InterPro" id="IPR022551">
    <property type="entry name" value="BrxC"/>
</dbReference>
<sequence>MGLFGGLFGNSKSEDGNVSSDIPWISLNTIGQLKEIKEASSSRPQVIFKHSTSCGISRMVLNMFKSSYGLENGQMDLYFLDLLANRDVSNAVASEFGVMHQSPQMLIIKNGVVVIHDSHGAISDIKLEQFV</sequence>
<evidence type="ECO:0000313" key="1">
    <source>
        <dbReference type="EMBL" id="KKN84159.1"/>
    </source>
</evidence>
<evidence type="ECO:0008006" key="2">
    <source>
        <dbReference type="Google" id="ProtNLM"/>
    </source>
</evidence>
<comment type="caution">
    <text evidence="1">The sequence shown here is derived from an EMBL/GenBank/DDBJ whole genome shotgun (WGS) entry which is preliminary data.</text>
</comment>
<dbReference type="CDD" id="cd02947">
    <property type="entry name" value="TRX_family"/>
    <property type="match status" value="1"/>
</dbReference>
<dbReference type="SUPFAM" id="SSF52833">
    <property type="entry name" value="Thioredoxin-like"/>
    <property type="match status" value="1"/>
</dbReference>
<dbReference type="AlphaFoldDB" id="A0A0F9TXV8"/>
<dbReference type="NCBIfam" id="TIGR04019">
    <property type="entry name" value="B_thiol_YtxJ"/>
    <property type="match status" value="1"/>
</dbReference>
<proteinExistence type="predicted"/>
<name>A0A0F9TXV8_9ZZZZ</name>
<dbReference type="InterPro" id="IPR036249">
    <property type="entry name" value="Thioredoxin-like_sf"/>
</dbReference>
<dbReference type="Pfam" id="PF11009">
    <property type="entry name" value="BrxC"/>
    <property type="match status" value="1"/>
</dbReference>
<protein>
    <recommendedName>
        <fullName evidence="2">Bacillithiol system protein YtxJ</fullName>
    </recommendedName>
</protein>
<organism evidence="1">
    <name type="scientific">marine sediment metagenome</name>
    <dbReference type="NCBI Taxonomy" id="412755"/>
    <lineage>
        <taxon>unclassified sequences</taxon>
        <taxon>metagenomes</taxon>
        <taxon>ecological metagenomes</taxon>
    </lineage>
</organism>
<accession>A0A0F9TXV8</accession>
<dbReference type="EMBL" id="LAZR01000175">
    <property type="protein sequence ID" value="KKN84159.1"/>
    <property type="molecule type" value="Genomic_DNA"/>
</dbReference>
<dbReference type="Gene3D" id="3.40.30.10">
    <property type="entry name" value="Glutaredoxin"/>
    <property type="match status" value="1"/>
</dbReference>
<reference evidence="1" key="1">
    <citation type="journal article" date="2015" name="Nature">
        <title>Complex archaea that bridge the gap between prokaryotes and eukaryotes.</title>
        <authorList>
            <person name="Spang A."/>
            <person name="Saw J.H."/>
            <person name="Jorgensen S.L."/>
            <person name="Zaremba-Niedzwiedzka K."/>
            <person name="Martijn J."/>
            <person name="Lind A.E."/>
            <person name="van Eijk R."/>
            <person name="Schleper C."/>
            <person name="Guy L."/>
            <person name="Ettema T.J."/>
        </authorList>
    </citation>
    <scope>NUCLEOTIDE SEQUENCE</scope>
</reference>
<gene>
    <name evidence="1" type="ORF">LCGC14_0292420</name>
</gene>